<dbReference type="CDD" id="cd02440">
    <property type="entry name" value="AdoMet_MTases"/>
    <property type="match status" value="1"/>
</dbReference>
<evidence type="ECO:0000256" key="7">
    <source>
        <dbReference type="ARBA" id="ARBA00023128"/>
    </source>
</evidence>
<comment type="function">
    <text evidence="11">Protein-lysine methyltransferase that selectively trimethylates citrate synthase (CS) in mitochondria. Seems to conduct trimethylation in a highly distributive manner rather than in a processive manner, and thus introduces a single methyl group per binding event.</text>
</comment>
<dbReference type="AlphaFoldDB" id="A0AAV7N2H2"/>
<evidence type="ECO:0000256" key="4">
    <source>
        <dbReference type="ARBA" id="ARBA00022679"/>
    </source>
</evidence>
<dbReference type="Gene3D" id="3.40.50.150">
    <property type="entry name" value="Vaccinia Virus protein VP39"/>
    <property type="match status" value="1"/>
</dbReference>
<evidence type="ECO:0000256" key="11">
    <source>
        <dbReference type="ARBA" id="ARBA00058794"/>
    </source>
</evidence>
<evidence type="ECO:0000256" key="3">
    <source>
        <dbReference type="ARBA" id="ARBA00022603"/>
    </source>
</evidence>
<dbReference type="InterPro" id="IPR051419">
    <property type="entry name" value="Lys/N-term_MeTrsfase_sf"/>
</dbReference>
<comment type="similarity">
    <text evidence="2">Belongs to the methyltransferase superfamily.</text>
</comment>
<evidence type="ECO:0000256" key="2">
    <source>
        <dbReference type="ARBA" id="ARBA00008361"/>
    </source>
</evidence>
<keyword evidence="3" id="KW-0489">Methyltransferase</keyword>
<name>A0AAV7N2H2_PLEWA</name>
<dbReference type="SUPFAM" id="SSF53335">
    <property type="entry name" value="S-adenosyl-L-methionine-dependent methyltransferases"/>
    <property type="match status" value="1"/>
</dbReference>
<sequence length="248" mass="27772">MAVLIALRRTPGLFSPFYRAFRFSSLADDLQHNMHKQSTWDRFYVENCPSTFRHFDWFFGYKHVAGFLHTFLQNEKHMGHWHVLDVGCGTSDLGLGLYKGSPQPLHISCVDFSPVAIDSMQKHFATTAPIPLNPGSELHYREADATNLAHLDSHTFHLVLDKGTMDALLRGKEGVARAGLMLAECFRVLHPGGSLLQFSDEDPDARLPFLEQIHGVEGSNASVRAQDLGTVGSLQYYAYVMTAPTKYC</sequence>
<dbReference type="Proteomes" id="UP001066276">
    <property type="component" value="Chromosome 9"/>
</dbReference>
<evidence type="ECO:0000256" key="9">
    <source>
        <dbReference type="ARBA" id="ARBA00052621"/>
    </source>
</evidence>
<reference evidence="15" key="1">
    <citation type="journal article" date="2022" name="bioRxiv">
        <title>Sequencing and chromosome-scale assembly of the giantPleurodeles waltlgenome.</title>
        <authorList>
            <person name="Brown T."/>
            <person name="Elewa A."/>
            <person name="Iarovenko S."/>
            <person name="Subramanian E."/>
            <person name="Araus A.J."/>
            <person name="Petzold A."/>
            <person name="Susuki M."/>
            <person name="Suzuki K.-i.T."/>
            <person name="Hayashi T."/>
            <person name="Toyoda A."/>
            <person name="Oliveira C."/>
            <person name="Osipova E."/>
            <person name="Leigh N.D."/>
            <person name="Simon A."/>
            <person name="Yun M.H."/>
        </authorList>
    </citation>
    <scope>NUCLEOTIDE SEQUENCE</scope>
    <source>
        <strain evidence="15">20211129_DDA</strain>
        <tissue evidence="15">Liver</tissue>
    </source>
</reference>
<evidence type="ECO:0000313" key="15">
    <source>
        <dbReference type="EMBL" id="KAJ1108737.1"/>
    </source>
</evidence>
<evidence type="ECO:0000256" key="8">
    <source>
        <dbReference type="ARBA" id="ARBA00051191"/>
    </source>
</evidence>
<gene>
    <name evidence="15" type="ORF">NDU88_006107</name>
</gene>
<evidence type="ECO:0000256" key="6">
    <source>
        <dbReference type="ARBA" id="ARBA00022946"/>
    </source>
</evidence>
<dbReference type="InterPro" id="IPR029063">
    <property type="entry name" value="SAM-dependent_MTases_sf"/>
</dbReference>
<accession>A0AAV7N2H2</accession>
<dbReference type="GO" id="GO:0005739">
    <property type="term" value="C:mitochondrion"/>
    <property type="evidence" value="ECO:0007669"/>
    <property type="project" value="UniProtKB-SubCell"/>
</dbReference>
<evidence type="ECO:0000256" key="1">
    <source>
        <dbReference type="ARBA" id="ARBA00004173"/>
    </source>
</evidence>
<comment type="catalytic activity">
    <reaction evidence="8">
        <text>L-lysyl-[citrate synthase] + S-adenosyl-L-methionine = N(6)-methyl-L-lysyl-[citrate synthase] + S-adenosyl-L-homocysteine + H(+)</text>
        <dbReference type="Rhea" id="RHEA:55544"/>
        <dbReference type="Rhea" id="RHEA-COMP:14212"/>
        <dbReference type="Rhea" id="RHEA-COMP:14213"/>
        <dbReference type="ChEBI" id="CHEBI:15378"/>
        <dbReference type="ChEBI" id="CHEBI:29969"/>
        <dbReference type="ChEBI" id="CHEBI:57856"/>
        <dbReference type="ChEBI" id="CHEBI:59789"/>
        <dbReference type="ChEBI" id="CHEBI:61929"/>
    </reaction>
</comment>
<keyword evidence="4" id="KW-0808">Transferase</keyword>
<dbReference type="EMBL" id="JANPWB010000013">
    <property type="protein sequence ID" value="KAJ1108737.1"/>
    <property type="molecule type" value="Genomic_DNA"/>
</dbReference>
<evidence type="ECO:0000313" key="16">
    <source>
        <dbReference type="Proteomes" id="UP001066276"/>
    </source>
</evidence>
<keyword evidence="5" id="KW-0949">S-adenosyl-L-methionine</keyword>
<dbReference type="FunFam" id="3.40.50.150:FF:000200">
    <property type="entry name" value="Citrate synthase lysine methyltransferase"/>
    <property type="match status" value="1"/>
</dbReference>
<evidence type="ECO:0000256" key="13">
    <source>
        <dbReference type="ARBA" id="ARBA00083084"/>
    </source>
</evidence>
<dbReference type="PANTHER" id="PTHR12176">
    <property type="entry name" value="SAM-DEPENDENT METHYLTRANSFERASE SUPERFAMILY PROTEIN"/>
    <property type="match status" value="1"/>
</dbReference>
<evidence type="ECO:0000259" key="14">
    <source>
        <dbReference type="Pfam" id="PF13649"/>
    </source>
</evidence>
<dbReference type="GO" id="GO:0032259">
    <property type="term" value="P:methylation"/>
    <property type="evidence" value="ECO:0007669"/>
    <property type="project" value="UniProtKB-KW"/>
</dbReference>
<organism evidence="15 16">
    <name type="scientific">Pleurodeles waltl</name>
    <name type="common">Iberian ribbed newt</name>
    <dbReference type="NCBI Taxonomy" id="8319"/>
    <lineage>
        <taxon>Eukaryota</taxon>
        <taxon>Metazoa</taxon>
        <taxon>Chordata</taxon>
        <taxon>Craniata</taxon>
        <taxon>Vertebrata</taxon>
        <taxon>Euteleostomi</taxon>
        <taxon>Amphibia</taxon>
        <taxon>Batrachia</taxon>
        <taxon>Caudata</taxon>
        <taxon>Salamandroidea</taxon>
        <taxon>Salamandridae</taxon>
        <taxon>Pleurodelinae</taxon>
        <taxon>Pleurodeles</taxon>
    </lineage>
</organism>
<keyword evidence="16" id="KW-1185">Reference proteome</keyword>
<evidence type="ECO:0000256" key="12">
    <source>
        <dbReference type="ARBA" id="ARBA00068729"/>
    </source>
</evidence>
<proteinExistence type="inferred from homology"/>
<keyword evidence="7" id="KW-0496">Mitochondrion</keyword>
<evidence type="ECO:0000256" key="10">
    <source>
        <dbReference type="ARBA" id="ARBA00052681"/>
    </source>
</evidence>
<dbReference type="Pfam" id="PF13649">
    <property type="entry name" value="Methyltransf_25"/>
    <property type="match status" value="1"/>
</dbReference>
<evidence type="ECO:0000256" key="5">
    <source>
        <dbReference type="ARBA" id="ARBA00022691"/>
    </source>
</evidence>
<comment type="caution">
    <text evidence="15">The sequence shown here is derived from an EMBL/GenBank/DDBJ whole genome shotgun (WGS) entry which is preliminary data.</text>
</comment>
<protein>
    <recommendedName>
        <fullName evidence="12">Citrate synthase-lysine N-methyltransferase CSKMT, mitochondrial</fullName>
    </recommendedName>
    <alternativeName>
        <fullName evidence="13">Methyltransferase-like protein 12, mitochondrial</fullName>
    </alternativeName>
</protein>
<feature type="domain" description="Methyltransferase" evidence="14">
    <location>
        <begin position="83"/>
        <end position="193"/>
    </location>
</feature>
<dbReference type="GO" id="GO:0008168">
    <property type="term" value="F:methyltransferase activity"/>
    <property type="evidence" value="ECO:0007669"/>
    <property type="project" value="UniProtKB-KW"/>
</dbReference>
<comment type="catalytic activity">
    <reaction evidence="9">
        <text>N(6),N(6)-dimethyl-L-lysyl-[citrate synthase] + S-adenosyl-L-methionine = N(6),N(6),N(6)-trimethyl-L-lysyl-[citrate synthase] + S-adenosyl-L-homocysteine + H(+)</text>
        <dbReference type="Rhea" id="RHEA:55552"/>
        <dbReference type="Rhea" id="RHEA-COMP:14214"/>
        <dbReference type="Rhea" id="RHEA-COMP:14215"/>
        <dbReference type="ChEBI" id="CHEBI:15378"/>
        <dbReference type="ChEBI" id="CHEBI:57856"/>
        <dbReference type="ChEBI" id="CHEBI:59789"/>
        <dbReference type="ChEBI" id="CHEBI:61961"/>
        <dbReference type="ChEBI" id="CHEBI:61976"/>
    </reaction>
</comment>
<dbReference type="InterPro" id="IPR041698">
    <property type="entry name" value="Methyltransf_25"/>
</dbReference>
<keyword evidence="6" id="KW-0809">Transit peptide</keyword>
<comment type="catalytic activity">
    <reaction evidence="10">
        <text>N(6)-methyl-L-lysyl-[citrate synthase] + S-adenosyl-L-methionine = N(6),N(6)-dimethyl-L-lysyl-[citrate synthase] + S-adenosyl-L-homocysteine + H(+)</text>
        <dbReference type="Rhea" id="RHEA:55548"/>
        <dbReference type="Rhea" id="RHEA-COMP:14213"/>
        <dbReference type="Rhea" id="RHEA-COMP:14214"/>
        <dbReference type="ChEBI" id="CHEBI:15378"/>
        <dbReference type="ChEBI" id="CHEBI:57856"/>
        <dbReference type="ChEBI" id="CHEBI:59789"/>
        <dbReference type="ChEBI" id="CHEBI:61929"/>
        <dbReference type="ChEBI" id="CHEBI:61976"/>
    </reaction>
</comment>
<dbReference type="PANTHER" id="PTHR12176:SF83">
    <property type="entry name" value="CITRATE SYNTHASE-LYSINE N-METHYLTRANSFERASE CSKMT, MITOCHONDRIAL"/>
    <property type="match status" value="1"/>
</dbReference>
<comment type="subcellular location">
    <subcellularLocation>
        <location evidence="1">Mitochondrion</location>
    </subcellularLocation>
</comment>